<dbReference type="Proteomes" id="UP000622533">
    <property type="component" value="Unassembled WGS sequence"/>
</dbReference>
<protein>
    <submittedName>
        <fullName evidence="3">DUF928 domain-containing protein</fullName>
    </submittedName>
</protein>
<sequence>MLLLKTIRGLGMFASLLSPAVLIFPGMSEQVSAQPDRELRISVKFPPTEDRSAPGRTAGGGRRSPEHFCTEPNTTPLTALMPTRDNVGTTVTANPTFFWYVPKTTAKSAEFVVKDEQDNEVYVTNLAIPSTAGIVKFTLPTTVSLQVGQDYTWGLALICNNVDRSRDELVEGIIRRNELSSELKTKLQQALSPLEKAQIYAQAKVWFEAIATLATLQSSQSRQWEELLNSVGLKDIAQQPFVNDTP</sequence>
<feature type="compositionally biased region" description="Basic and acidic residues" evidence="1">
    <location>
        <begin position="44"/>
        <end position="53"/>
    </location>
</feature>
<dbReference type="InterPro" id="IPR010328">
    <property type="entry name" value="DUF928"/>
</dbReference>
<proteinExistence type="predicted"/>
<reference evidence="3" key="1">
    <citation type="submission" date="2020-10" db="EMBL/GenBank/DDBJ databases">
        <authorList>
            <person name="Castelo-Branco R."/>
            <person name="Eusebio N."/>
            <person name="Adriana R."/>
            <person name="Vieira A."/>
            <person name="Brugerolle De Fraissinette N."/>
            <person name="Rezende De Castro R."/>
            <person name="Schneider M.P."/>
            <person name="Vasconcelos V."/>
            <person name="Leao P.N."/>
        </authorList>
    </citation>
    <scope>NUCLEOTIDE SEQUENCE</scope>
    <source>
        <strain evidence="3">LEGE 12446</strain>
    </source>
</reference>
<evidence type="ECO:0000256" key="2">
    <source>
        <dbReference type="SAM" id="SignalP"/>
    </source>
</evidence>
<dbReference type="EMBL" id="JADEXS010000013">
    <property type="protein sequence ID" value="MBE9021265.1"/>
    <property type="molecule type" value="Genomic_DNA"/>
</dbReference>
<organism evidence="3 4">
    <name type="scientific">Desmonostoc muscorum LEGE 12446</name>
    <dbReference type="NCBI Taxonomy" id="1828758"/>
    <lineage>
        <taxon>Bacteria</taxon>
        <taxon>Bacillati</taxon>
        <taxon>Cyanobacteriota</taxon>
        <taxon>Cyanophyceae</taxon>
        <taxon>Nostocales</taxon>
        <taxon>Nostocaceae</taxon>
        <taxon>Desmonostoc</taxon>
    </lineage>
</organism>
<dbReference type="Pfam" id="PF06051">
    <property type="entry name" value="DUF928"/>
    <property type="match status" value="1"/>
</dbReference>
<keyword evidence="2" id="KW-0732">Signal</keyword>
<gene>
    <name evidence="3" type="ORF">IQ276_01950</name>
</gene>
<feature type="signal peptide" evidence="2">
    <location>
        <begin position="1"/>
        <end position="20"/>
    </location>
</feature>
<feature type="chain" id="PRO_5035212525" evidence="2">
    <location>
        <begin position="21"/>
        <end position="246"/>
    </location>
</feature>
<keyword evidence="4" id="KW-1185">Reference proteome</keyword>
<evidence type="ECO:0000313" key="4">
    <source>
        <dbReference type="Proteomes" id="UP000622533"/>
    </source>
</evidence>
<name>A0A8J6ZR02_DESMC</name>
<accession>A0A8J6ZR02</accession>
<dbReference type="RefSeq" id="WP_190880385.1">
    <property type="nucleotide sequence ID" value="NZ_JADEXS020000001.1"/>
</dbReference>
<comment type="caution">
    <text evidence="3">The sequence shown here is derived from an EMBL/GenBank/DDBJ whole genome shotgun (WGS) entry which is preliminary data.</text>
</comment>
<evidence type="ECO:0000313" key="3">
    <source>
        <dbReference type="EMBL" id="MBE9021265.1"/>
    </source>
</evidence>
<feature type="region of interest" description="Disordered" evidence="1">
    <location>
        <begin position="44"/>
        <end position="68"/>
    </location>
</feature>
<dbReference type="AlphaFoldDB" id="A0A8J6ZR02"/>
<evidence type="ECO:0000256" key="1">
    <source>
        <dbReference type="SAM" id="MobiDB-lite"/>
    </source>
</evidence>